<dbReference type="AlphaFoldDB" id="A0A4S8PH77"/>
<name>A0A4S8PH77_9HYPH</name>
<dbReference type="EMBL" id="STGU01000028">
    <property type="protein sequence ID" value="THV29957.1"/>
    <property type="molecule type" value="Genomic_DNA"/>
</dbReference>
<accession>A0A4S8PH77</accession>
<reference evidence="1 2" key="1">
    <citation type="submission" date="2019-04" db="EMBL/GenBank/DDBJ databases">
        <title>genome sequence of strain W3.</title>
        <authorList>
            <person name="Gao J."/>
            <person name="Sun J."/>
        </authorList>
    </citation>
    <scope>NUCLEOTIDE SEQUENCE [LARGE SCALE GENOMIC DNA]</scope>
    <source>
        <strain evidence="1 2">W3</strain>
    </source>
</reference>
<evidence type="ECO:0000313" key="2">
    <source>
        <dbReference type="Proteomes" id="UP000307378"/>
    </source>
</evidence>
<protein>
    <submittedName>
        <fullName evidence="1">Uncharacterized protein</fullName>
    </submittedName>
</protein>
<sequence>MILTRNNVPLYLFTGAFHPRTAEEIKTVVETLQLTPEEIASTRVDIWFRTELEEGEPVKIGWEAEVLPDAAHTVEEWQSGLQEVKTYELVEDQYIEFIANDMLAKGAPLGHVSSFYPTGFSTSEELVEALEAVGFKEFRVDRSTPSLQ</sequence>
<dbReference type="RefSeq" id="WP_136543552.1">
    <property type="nucleotide sequence ID" value="NZ_STGU01000028.1"/>
</dbReference>
<dbReference type="Proteomes" id="UP000307378">
    <property type="component" value="Unassembled WGS sequence"/>
</dbReference>
<evidence type="ECO:0000313" key="1">
    <source>
        <dbReference type="EMBL" id="THV29957.1"/>
    </source>
</evidence>
<gene>
    <name evidence="1" type="ORF">FAA86_23130</name>
</gene>
<organism evidence="1 2">
    <name type="scientific">Rhizobium rosettiformans W3</name>
    <dbReference type="NCBI Taxonomy" id="538378"/>
    <lineage>
        <taxon>Bacteria</taxon>
        <taxon>Pseudomonadati</taxon>
        <taxon>Pseudomonadota</taxon>
        <taxon>Alphaproteobacteria</taxon>
        <taxon>Hyphomicrobiales</taxon>
        <taxon>Rhizobiaceae</taxon>
        <taxon>Rhizobium/Agrobacterium group</taxon>
        <taxon>Rhizobium</taxon>
    </lineage>
</organism>
<proteinExistence type="predicted"/>
<comment type="caution">
    <text evidence="1">The sequence shown here is derived from an EMBL/GenBank/DDBJ whole genome shotgun (WGS) entry which is preliminary data.</text>
</comment>